<evidence type="ECO:0000256" key="4">
    <source>
        <dbReference type="ARBA" id="ARBA00022741"/>
    </source>
</evidence>
<feature type="transmembrane region" description="Helical" evidence="10">
    <location>
        <begin position="1277"/>
        <end position="1296"/>
    </location>
</feature>
<comment type="similarity">
    <text evidence="8">Belongs to the RecA family.</text>
</comment>
<feature type="compositionally biased region" description="Basic and acidic residues" evidence="9">
    <location>
        <begin position="1692"/>
        <end position="1701"/>
    </location>
</feature>
<keyword evidence="7 10" id="KW-0472">Membrane</keyword>
<evidence type="ECO:0000256" key="6">
    <source>
        <dbReference type="ARBA" id="ARBA00022989"/>
    </source>
</evidence>
<dbReference type="PROSITE" id="PS50850">
    <property type="entry name" value="MFS"/>
    <property type="match status" value="2"/>
</dbReference>
<feature type="transmembrane region" description="Helical" evidence="10">
    <location>
        <begin position="1160"/>
        <end position="1179"/>
    </location>
</feature>
<evidence type="ECO:0000256" key="7">
    <source>
        <dbReference type="ARBA" id="ARBA00023136"/>
    </source>
</evidence>
<evidence type="ECO:0000256" key="8">
    <source>
        <dbReference type="RuleBase" id="RU003422"/>
    </source>
</evidence>
<feature type="domain" description="RecA family profile 1" evidence="11">
    <location>
        <begin position="439"/>
        <end position="604"/>
    </location>
</feature>
<dbReference type="PROSITE" id="PS50162">
    <property type="entry name" value="RECA_2"/>
    <property type="match status" value="1"/>
</dbReference>
<name>A0A1Q9EGW3_SYMMI</name>
<feature type="transmembrane region" description="Helical" evidence="10">
    <location>
        <begin position="1377"/>
        <end position="1399"/>
    </location>
</feature>
<dbReference type="GO" id="GO:0140664">
    <property type="term" value="F:ATP-dependent DNA damage sensor activity"/>
    <property type="evidence" value="ECO:0007669"/>
    <property type="project" value="InterPro"/>
</dbReference>
<feature type="transmembrane region" description="Helical" evidence="10">
    <location>
        <begin position="1021"/>
        <end position="1043"/>
    </location>
</feature>
<dbReference type="InterPro" id="IPR049428">
    <property type="entry name" value="RecA-like_N"/>
</dbReference>
<dbReference type="GO" id="GO:0003677">
    <property type="term" value="F:DNA binding"/>
    <property type="evidence" value="ECO:0007669"/>
    <property type="project" value="InterPro"/>
</dbReference>
<dbReference type="SUPFAM" id="SSF52540">
    <property type="entry name" value="P-loop containing nucleoside triphosphate hydrolases"/>
    <property type="match status" value="1"/>
</dbReference>
<dbReference type="PRINTS" id="PR01036">
    <property type="entry name" value="TCRTETB"/>
</dbReference>
<proteinExistence type="inferred from homology"/>
<feature type="transmembrane region" description="Helical" evidence="10">
    <location>
        <begin position="789"/>
        <end position="811"/>
    </location>
</feature>
<dbReference type="InterPro" id="IPR003593">
    <property type="entry name" value="AAA+_ATPase"/>
</dbReference>
<dbReference type="SUPFAM" id="SSF49785">
    <property type="entry name" value="Galactose-binding domain-like"/>
    <property type="match status" value="1"/>
</dbReference>
<feature type="transmembrane region" description="Helical" evidence="10">
    <location>
        <begin position="746"/>
        <end position="769"/>
    </location>
</feature>
<feature type="transmembrane region" description="Helical" evidence="10">
    <location>
        <begin position="1302"/>
        <end position="1322"/>
    </location>
</feature>
<feature type="domain" description="Major facilitator superfamily (MFS) profile" evidence="13">
    <location>
        <begin position="1204"/>
        <end position="1635"/>
    </location>
</feature>
<reference evidence="14 15" key="1">
    <citation type="submission" date="2016-02" db="EMBL/GenBank/DDBJ databases">
        <title>Genome analysis of coral dinoflagellate symbionts highlights evolutionary adaptations to a symbiotic lifestyle.</title>
        <authorList>
            <person name="Aranda M."/>
            <person name="Li Y."/>
            <person name="Liew Y.J."/>
            <person name="Baumgarten S."/>
            <person name="Simakov O."/>
            <person name="Wilson M."/>
            <person name="Piel J."/>
            <person name="Ashoor H."/>
            <person name="Bougouffa S."/>
            <person name="Bajic V.B."/>
            <person name="Ryu T."/>
            <person name="Ravasi T."/>
            <person name="Bayer T."/>
            <person name="Micklem G."/>
            <person name="Kim H."/>
            <person name="Bhak J."/>
            <person name="Lajeunesse T.C."/>
            <person name="Voolstra C.R."/>
        </authorList>
    </citation>
    <scope>NUCLEOTIDE SEQUENCE [LARGE SCALE GENOMIC DNA]</scope>
    <source>
        <strain evidence="14 15">CCMP2467</strain>
    </source>
</reference>
<dbReference type="InterPro" id="IPR011701">
    <property type="entry name" value="MFS"/>
</dbReference>
<feature type="transmembrane region" description="Helical" evidence="10">
    <location>
        <begin position="1050"/>
        <end position="1069"/>
    </location>
</feature>
<organism evidence="14 15">
    <name type="scientific">Symbiodinium microadriaticum</name>
    <name type="common">Dinoflagellate</name>
    <name type="synonym">Zooxanthella microadriatica</name>
    <dbReference type="NCBI Taxonomy" id="2951"/>
    <lineage>
        <taxon>Eukaryota</taxon>
        <taxon>Sar</taxon>
        <taxon>Alveolata</taxon>
        <taxon>Dinophyceae</taxon>
        <taxon>Suessiales</taxon>
        <taxon>Symbiodiniaceae</taxon>
        <taxon>Symbiodinium</taxon>
    </lineage>
</organism>
<dbReference type="InterPro" id="IPR023418">
    <property type="entry name" value="Thyroxine_BS"/>
</dbReference>
<dbReference type="PROSITE" id="PS50163">
    <property type="entry name" value="RECA_3"/>
    <property type="match status" value="1"/>
</dbReference>
<comment type="subcellular location">
    <subcellularLocation>
        <location evidence="1">Membrane</location>
        <topology evidence="1">Multi-pass membrane protein</topology>
    </subcellularLocation>
</comment>
<dbReference type="Gene3D" id="1.20.1250.40">
    <property type="match status" value="1"/>
</dbReference>
<dbReference type="InterPro" id="IPR020846">
    <property type="entry name" value="MFS_dom"/>
</dbReference>
<feature type="transmembrane region" description="Helical" evidence="10">
    <location>
        <begin position="1475"/>
        <end position="1496"/>
    </location>
</feature>
<dbReference type="SUPFAM" id="SSF103473">
    <property type="entry name" value="MFS general substrate transporter"/>
    <property type="match status" value="2"/>
</dbReference>
<evidence type="ECO:0000259" key="12">
    <source>
        <dbReference type="PROSITE" id="PS50163"/>
    </source>
</evidence>
<evidence type="ECO:0000313" key="14">
    <source>
        <dbReference type="EMBL" id="OLQ06649.1"/>
    </source>
</evidence>
<feature type="transmembrane region" description="Helical" evidence="10">
    <location>
        <begin position="1243"/>
        <end position="1265"/>
    </location>
</feature>
<feature type="transmembrane region" description="Helical" evidence="10">
    <location>
        <begin position="1200"/>
        <end position="1223"/>
    </location>
</feature>
<evidence type="ECO:0000256" key="9">
    <source>
        <dbReference type="SAM" id="MobiDB-lite"/>
    </source>
</evidence>
<feature type="transmembrane region" description="Helical" evidence="10">
    <location>
        <begin position="1542"/>
        <end position="1562"/>
    </location>
</feature>
<keyword evidence="3 10" id="KW-0812">Transmembrane</keyword>
<dbReference type="GO" id="GO:0022857">
    <property type="term" value="F:transmembrane transporter activity"/>
    <property type="evidence" value="ECO:0007669"/>
    <property type="project" value="InterPro"/>
</dbReference>
<feature type="compositionally biased region" description="Basic and acidic residues" evidence="9">
    <location>
        <begin position="689"/>
        <end position="712"/>
    </location>
</feature>
<dbReference type="InterPro" id="IPR020587">
    <property type="entry name" value="RecA_monomer-monomer_interface"/>
</dbReference>
<feature type="transmembrane region" description="Helical" evidence="10">
    <location>
        <begin position="823"/>
        <end position="841"/>
    </location>
</feature>
<dbReference type="Pfam" id="PF00154">
    <property type="entry name" value="RecA_N"/>
    <property type="match status" value="1"/>
</dbReference>
<dbReference type="SMART" id="SM00382">
    <property type="entry name" value="AAA"/>
    <property type="match status" value="1"/>
</dbReference>
<feature type="transmembrane region" description="Helical" evidence="10">
    <location>
        <begin position="1334"/>
        <end position="1357"/>
    </location>
</feature>
<dbReference type="InterPro" id="IPR036259">
    <property type="entry name" value="MFS_trans_sf"/>
</dbReference>
<dbReference type="EMBL" id="LSRX01000155">
    <property type="protein sequence ID" value="OLQ06649.1"/>
    <property type="molecule type" value="Genomic_DNA"/>
</dbReference>
<keyword evidence="4 8" id="KW-0547">Nucleotide-binding</keyword>
<dbReference type="GO" id="GO:0016020">
    <property type="term" value="C:membrane"/>
    <property type="evidence" value="ECO:0007669"/>
    <property type="project" value="UniProtKB-SubCell"/>
</dbReference>
<dbReference type="PROSITE" id="PS51257">
    <property type="entry name" value="PROKAR_LIPOPROTEIN"/>
    <property type="match status" value="1"/>
</dbReference>
<dbReference type="Pfam" id="PF07690">
    <property type="entry name" value="MFS_1"/>
    <property type="match status" value="2"/>
</dbReference>
<gene>
    <name evidence="14" type="primary">recA</name>
    <name evidence="14" type="ORF">AK812_SmicGene9996</name>
</gene>
<evidence type="ECO:0000313" key="15">
    <source>
        <dbReference type="Proteomes" id="UP000186817"/>
    </source>
</evidence>
<accession>A0A1Q9EGW3</accession>
<feature type="domain" description="RecA family profile 2" evidence="12">
    <location>
        <begin position="608"/>
        <end position="680"/>
    </location>
</feature>
<dbReference type="Proteomes" id="UP000186817">
    <property type="component" value="Unassembled WGS sequence"/>
</dbReference>
<feature type="region of interest" description="Disordered" evidence="9">
    <location>
        <begin position="1672"/>
        <end position="1701"/>
    </location>
</feature>
<feature type="transmembrane region" description="Helical" evidence="10">
    <location>
        <begin position="1433"/>
        <end position="1455"/>
    </location>
</feature>
<comment type="caution">
    <text evidence="14">The sequence shown here is derived from an EMBL/GenBank/DDBJ whole genome shotgun (WGS) entry which is preliminary data.</text>
</comment>
<dbReference type="InterPro" id="IPR027417">
    <property type="entry name" value="P-loop_NTPase"/>
</dbReference>
<evidence type="ECO:0000259" key="11">
    <source>
        <dbReference type="PROSITE" id="PS50162"/>
    </source>
</evidence>
<dbReference type="InterPro" id="IPR013857">
    <property type="entry name" value="NADH-UbQ_OxRdtase-assoc_prot30"/>
</dbReference>
<evidence type="ECO:0000256" key="3">
    <source>
        <dbReference type="ARBA" id="ARBA00022692"/>
    </source>
</evidence>
<feature type="region of interest" description="Disordered" evidence="9">
    <location>
        <begin position="684"/>
        <end position="712"/>
    </location>
</feature>
<dbReference type="PANTHER" id="PTHR23504:SF15">
    <property type="entry name" value="MAJOR FACILITATOR SUPERFAMILY (MFS) PROFILE DOMAIN-CONTAINING PROTEIN"/>
    <property type="match status" value="1"/>
</dbReference>
<keyword evidence="6 10" id="KW-1133">Transmembrane helix</keyword>
<evidence type="ECO:0000256" key="1">
    <source>
        <dbReference type="ARBA" id="ARBA00004141"/>
    </source>
</evidence>
<dbReference type="PANTHER" id="PTHR23504">
    <property type="entry name" value="MAJOR FACILITATOR SUPERFAMILY DOMAIN-CONTAINING PROTEIN 10"/>
    <property type="match status" value="1"/>
</dbReference>
<dbReference type="InterPro" id="IPR038324">
    <property type="entry name" value="Rpb4/RPC9_sf"/>
</dbReference>
<dbReference type="InterPro" id="IPR020588">
    <property type="entry name" value="RecA_ATP-bd"/>
</dbReference>
<keyword evidence="15" id="KW-1185">Reference proteome</keyword>
<feature type="transmembrane region" description="Helical" evidence="10">
    <location>
        <begin position="1508"/>
        <end position="1527"/>
    </location>
</feature>
<dbReference type="Gene3D" id="1.20.1250.20">
    <property type="entry name" value="MFS general substrate transporter like domains"/>
    <property type="match status" value="2"/>
</dbReference>
<keyword evidence="5 8" id="KW-0067">ATP-binding</keyword>
<dbReference type="GO" id="GO:0005524">
    <property type="term" value="F:ATP binding"/>
    <property type="evidence" value="ECO:0007669"/>
    <property type="project" value="UniProtKB-KW"/>
</dbReference>
<dbReference type="InterPro" id="IPR008979">
    <property type="entry name" value="Galactose-bd-like_sf"/>
</dbReference>
<dbReference type="GO" id="GO:0006281">
    <property type="term" value="P:DNA repair"/>
    <property type="evidence" value="ECO:0007669"/>
    <property type="project" value="InterPro"/>
</dbReference>
<dbReference type="Pfam" id="PF08547">
    <property type="entry name" value="CIA30"/>
    <property type="match status" value="1"/>
</dbReference>
<feature type="transmembrane region" description="Helical" evidence="10">
    <location>
        <begin position="923"/>
        <end position="945"/>
    </location>
</feature>
<feature type="transmembrane region" description="Helical" evidence="10">
    <location>
        <begin position="979"/>
        <end position="1001"/>
    </location>
</feature>
<feature type="transmembrane region" description="Helical" evidence="10">
    <location>
        <begin position="880"/>
        <end position="903"/>
    </location>
</feature>
<dbReference type="PROSITE" id="PS00768">
    <property type="entry name" value="TRANSTHYRETIN_1"/>
    <property type="match status" value="1"/>
</dbReference>
<evidence type="ECO:0000256" key="10">
    <source>
        <dbReference type="SAM" id="Phobius"/>
    </source>
</evidence>
<keyword evidence="2" id="KW-0813">Transport</keyword>
<dbReference type="Gene3D" id="3.40.50.300">
    <property type="entry name" value="P-loop containing nucleotide triphosphate hydrolases"/>
    <property type="match status" value="1"/>
</dbReference>
<dbReference type="CDD" id="cd17330">
    <property type="entry name" value="MFS_SLC46_TetA_like"/>
    <property type="match status" value="2"/>
</dbReference>
<evidence type="ECO:0000259" key="13">
    <source>
        <dbReference type="PROSITE" id="PS50850"/>
    </source>
</evidence>
<evidence type="ECO:0000256" key="2">
    <source>
        <dbReference type="ARBA" id="ARBA00022448"/>
    </source>
</evidence>
<evidence type="ECO:0000256" key="5">
    <source>
        <dbReference type="ARBA" id="ARBA00022840"/>
    </source>
</evidence>
<protein>
    <submittedName>
        <fullName evidence="14">Protein RecA</fullName>
    </submittedName>
</protein>
<sequence>MRSSGNFRRAVAVAAATAVATSCTTALAESRSAAAPVPLLGGPVSWHFGQWKPVTDAVRGGVSTARLIPSKAGAKFQGTLDPSKLKAGFAGVNLDVAELPKPLTTFTGLQLDVAGSDGREYTLLLKIRGAEAGSSYQVRFTPEPFESLVEVPFSRFAGFRRGRPDPTAPPLLLAEVKTIALQIASNFQEQSGDYQLELRGLKGLSPGAVYSIVTEELPHLRDRTRLLDKEEGKARDDREGLRRHLEANERMASYLERCSPLVTKHDNAAVGRFLDGLAELGKKDFADDEVLQLVNMGPIDPLYIFGICEDSDRRFGENDLQQICGLAQQHLGAESLAPDPESAEEVEKEPAESFVDTMRRAMLAPSLPATGDMLGTLPMPPLPPTPVHGTESQRPLLCRCHHSPIPKSSSFAGIGLPLALARRKRATRRICRQIAVKEEIGVLSTGAAPLDKALGGGLPCGQIVEVIGCPQSGKTSLALSCIAGAQATGRRQRCAIIDMDGCLGPRHMVEMGVSLARDKLDVFRPRSAEEVVSMIQDLTKSRFFDLIVLDSLASMTCERELRSDLKDGGNFGASDLTKILSKFFRQVAPMLRQCRTTLLCTNQFRGGSMLFGPEEVPFGGQALGRWSSIRLCTIEPQIREIAGCAPSLRCEVEIIKFDVPDQRQTATSVEFGLVFGEGASWGGASDLQSSEHDAAEEAHDVKKEEKDDRDVKEEQEEGREFCVAQCCFKQVISAALQKSVAMESRLTCKAMVVLCCISLIDCINFTMLIPYVDELVAHVLDRPRGDPGISIWVSALVGSYALCEVLFSPMWGMLADRFGRRPVLLVGLAGSAVASLLMGLADSYPAALAARLLDGFFCGNECVANTYLGELVDSENEARAFGILGVVFSFGLFLGPVLGGGLARPASWEPQVFAGTLFERHPFLLANLLFACLVIAVFLLGAAALKETRVHEQASGLLQNDEAIDLQRRQALLPRGRRLWQLLIASSLLCGYIAARLNSFILVSSLPRTLHGLGISSQEFAGVQACAAFMLALNQTTCYGWLVRKVGNHAGYFLGLLWTIAITLPMPFYCTVTETNPSKVLRLLPITGWQATSQLGFGIAFPLCTVLVNKECTARNRAVVNGWCGSLNALARGLGPELAGALVHLGCSLETPDLRFGRYLPFYASLVPATVSAILVLHQRPRSRARGRGPAIMAPAQKRLTCKAMAVLCSISLIDCINATMLNPYVDEFVAHLLNKRRGDPGISIWVSVMVGSYSLCEVLFSPMWGMLAERFGRRPILLLGLAGSAVAPVLFGLANSYPAALAARLIDGFFCGNACVARTYLGELVDAENEARAFGLLGVVFSLGLFVGPILGGTLAHPADWAPGWFDSTIFEGHPFFLSNLIFACLVACIFLLGVVALTETRGPREREESFLASAAEASQAREPNSVGSRRLWHLLTLSSILYGYVAARLNSFVLVSSLPRTMHGLDVSPHQFAYIQTFAALMLALNQVTIYPCLVKRCGAHTSCAIGLLWTIVLTLPVPLLFMTADVEQAVAWRLVPITIWQGLNQLGFGTAFPLIAVLLNKECTRRNRSVVNGWSNSLNALSRGLGPVLAGALMHLGCSLESGELRLGRYLAFYVNLLPASVGTYLVFRQGELQAVSLHVNSEISSGPVVDKSSGGPLANLASCGPLADGQALKREREDSEGAVPPAEEDAHSKRQKT</sequence>
<dbReference type="OrthoDB" id="435046at2759"/>
<feature type="domain" description="Major facilitator superfamily (MFS) profile" evidence="13">
    <location>
        <begin position="750"/>
        <end position="1184"/>
    </location>
</feature>